<dbReference type="Gene3D" id="3.30.360.10">
    <property type="entry name" value="Dihydrodipicolinate Reductase, domain 2"/>
    <property type="match status" value="1"/>
</dbReference>
<dbReference type="InterPro" id="IPR000683">
    <property type="entry name" value="Gfo/Idh/MocA-like_OxRdtase_N"/>
</dbReference>
<dbReference type="PANTHER" id="PTHR43249:SF1">
    <property type="entry name" value="D-GLUCOSIDE 3-DEHYDROGENASE"/>
    <property type="match status" value="1"/>
</dbReference>
<dbReference type="SUPFAM" id="SSF55347">
    <property type="entry name" value="Glyceraldehyde-3-phosphate dehydrogenase-like, C-terminal domain"/>
    <property type="match status" value="1"/>
</dbReference>
<dbReference type="GO" id="GO:0000166">
    <property type="term" value="F:nucleotide binding"/>
    <property type="evidence" value="ECO:0007669"/>
    <property type="project" value="InterPro"/>
</dbReference>
<evidence type="ECO:0000259" key="2">
    <source>
        <dbReference type="Pfam" id="PF01408"/>
    </source>
</evidence>
<dbReference type="InterPro" id="IPR055170">
    <property type="entry name" value="GFO_IDH_MocA-like_dom"/>
</dbReference>
<dbReference type="InterPro" id="IPR052515">
    <property type="entry name" value="Gfo/Idh/MocA_Oxidoreductase"/>
</dbReference>
<sequence>MNPLRIALVGAGVIARTHARIGVAHEDLVLAAVIDSTLPAAEALAAETSPPAGTPAVFGSLAEALRAASFDLVVITTPSGTHAQLAEEALDAGCHVIIEKPVDIDLDRARRLAARAERSDRVVSVMTQRRFAPAVQAVSRAVLDGRFGAVTSGTATLAWWRDDAYYDSAAWRGTWASDGGGALMNQGIHTVDVLLSLMGRPVTVVGTAVTVGHDRLEVEDVAGAVITFENGAVATLLASTAAFPENSTRIQVHGTRGSAYLQDGLLEYFHADDAHDGSPRGWGRVGNQAGREVGSADLPGGGSLVPDLFEDHLRQYEDVIDAIRAGREPAGSIGDAVQALAVIIAVYVSSALGHPVRVEDVLDGKYEQIDYKNTRRMTWHA</sequence>
<organism evidence="4">
    <name type="scientific">Microbacterium sp. LWS13-1.2</name>
    <dbReference type="NCBI Taxonomy" id="3135264"/>
    <lineage>
        <taxon>Bacteria</taxon>
        <taxon>Bacillati</taxon>
        <taxon>Actinomycetota</taxon>
        <taxon>Actinomycetes</taxon>
        <taxon>Micrococcales</taxon>
        <taxon>Microbacteriaceae</taxon>
        <taxon>Microbacterium</taxon>
    </lineage>
</organism>
<protein>
    <submittedName>
        <fullName evidence="4">Gfo/Idh/MocA family oxidoreductase</fullName>
    </submittedName>
</protein>
<dbReference type="RefSeq" id="WP_349426074.1">
    <property type="nucleotide sequence ID" value="NZ_CP151632.1"/>
</dbReference>
<dbReference type="Gene3D" id="3.40.50.720">
    <property type="entry name" value="NAD(P)-binding Rossmann-like Domain"/>
    <property type="match status" value="1"/>
</dbReference>
<evidence type="ECO:0000259" key="3">
    <source>
        <dbReference type="Pfam" id="PF22725"/>
    </source>
</evidence>
<evidence type="ECO:0000313" key="4">
    <source>
        <dbReference type="EMBL" id="WZO35236.1"/>
    </source>
</evidence>
<feature type="domain" description="GFO/IDH/MocA-like oxidoreductase" evidence="3">
    <location>
        <begin position="135"/>
        <end position="259"/>
    </location>
</feature>
<feature type="domain" description="Gfo/Idh/MocA-like oxidoreductase N-terminal" evidence="2">
    <location>
        <begin position="4"/>
        <end position="125"/>
    </location>
</feature>
<dbReference type="Pfam" id="PF22725">
    <property type="entry name" value="GFO_IDH_MocA_C3"/>
    <property type="match status" value="1"/>
</dbReference>
<keyword evidence="1" id="KW-0520">NAD</keyword>
<dbReference type="AlphaFoldDB" id="A0AAU6SE54"/>
<gene>
    <name evidence="4" type="ORF">MRBLWS13_002929</name>
</gene>
<proteinExistence type="predicted"/>
<dbReference type="EMBL" id="CP151632">
    <property type="protein sequence ID" value="WZO35236.1"/>
    <property type="molecule type" value="Genomic_DNA"/>
</dbReference>
<dbReference type="PANTHER" id="PTHR43249">
    <property type="entry name" value="UDP-N-ACETYL-2-AMINO-2-DEOXY-D-GLUCURONATE OXIDASE"/>
    <property type="match status" value="1"/>
</dbReference>
<evidence type="ECO:0000256" key="1">
    <source>
        <dbReference type="ARBA" id="ARBA00023027"/>
    </source>
</evidence>
<dbReference type="Pfam" id="PF01408">
    <property type="entry name" value="GFO_IDH_MocA"/>
    <property type="match status" value="1"/>
</dbReference>
<name>A0AAU6SE54_9MICO</name>
<dbReference type="SUPFAM" id="SSF51735">
    <property type="entry name" value="NAD(P)-binding Rossmann-fold domains"/>
    <property type="match status" value="1"/>
</dbReference>
<dbReference type="InterPro" id="IPR036291">
    <property type="entry name" value="NAD(P)-bd_dom_sf"/>
</dbReference>
<accession>A0AAU6SE54</accession>
<reference evidence="4" key="1">
    <citation type="submission" date="2024-04" db="EMBL/GenBank/DDBJ databases">
        <authorList>
            <person name="Roder T."/>
            <person name="Oberhansli S."/>
            <person name="Kreuzer M."/>
        </authorList>
    </citation>
    <scope>NUCLEOTIDE SEQUENCE</scope>
    <source>
        <strain evidence="4">LWS13-1.2</strain>
    </source>
</reference>